<dbReference type="RefSeq" id="WP_014282588.1">
    <property type="nucleotide sequence ID" value="NC_016641.1"/>
</dbReference>
<reference evidence="7 8" key="3">
    <citation type="journal article" date="2012" name="J. Bacteriol.">
        <title>Genome Sequence of Paenibacillus terrae HPL-003, a Xylanase-Producing Bacterium Isolated from Soil Found in Forest Residue.</title>
        <authorList>
            <person name="Shin S.H."/>
            <person name="Kim S."/>
            <person name="Kim J.Y."/>
            <person name="Song H.Y."/>
            <person name="Cho S.J."/>
            <person name="Kim D.R."/>
            <person name="Lee K.I."/>
            <person name="Lim H.K."/>
            <person name="Park N.J."/>
            <person name="Hwang I.T."/>
            <person name="Yang K.S."/>
        </authorList>
    </citation>
    <scope>NUCLEOTIDE SEQUENCE [LARGE SCALE GENOMIC DNA]</scope>
    <source>
        <strain evidence="7 8">HPL-003</strain>
    </source>
</reference>
<proteinExistence type="predicted"/>
<dbReference type="InterPro" id="IPR011050">
    <property type="entry name" value="Pectin_lyase_fold/virulence"/>
</dbReference>
<feature type="domain" description="Right handed beta helix" evidence="5">
    <location>
        <begin position="150"/>
        <end position="365"/>
    </location>
</feature>
<evidence type="ECO:0000259" key="6">
    <source>
        <dbReference type="Pfam" id="PF22842"/>
    </source>
</evidence>
<evidence type="ECO:0000256" key="3">
    <source>
        <dbReference type="ARBA" id="ARBA00022729"/>
    </source>
</evidence>
<evidence type="ECO:0000259" key="5">
    <source>
        <dbReference type="Pfam" id="PF13229"/>
    </source>
</evidence>
<feature type="signal peptide" evidence="4">
    <location>
        <begin position="1"/>
        <end position="21"/>
    </location>
</feature>
<dbReference type="SUPFAM" id="SSF51126">
    <property type="entry name" value="Pectin lyase-like"/>
    <property type="match status" value="1"/>
</dbReference>
<dbReference type="InterPro" id="IPR053868">
    <property type="entry name" value="Pel9A-like_beta_helix"/>
</dbReference>
<dbReference type="AlphaFoldDB" id="G7VQS6"/>
<keyword evidence="2" id="KW-0964">Secreted</keyword>
<dbReference type="InterPro" id="IPR006626">
    <property type="entry name" value="PbH1"/>
</dbReference>
<dbReference type="InterPro" id="IPR039448">
    <property type="entry name" value="Beta_helix"/>
</dbReference>
<reference key="2">
    <citation type="submission" date="2011-11" db="EMBL/GenBank/DDBJ databases">
        <authorList>
            <person name="Shin S.H."/>
            <person name="Kim S."/>
            <person name="Kim J.Y."/>
        </authorList>
    </citation>
    <scope>NUCLEOTIDE SEQUENCE</scope>
    <source>
        <strain>HPL-003</strain>
    </source>
</reference>
<evidence type="ECO:0000256" key="2">
    <source>
        <dbReference type="ARBA" id="ARBA00022525"/>
    </source>
</evidence>
<organism evidence="7 8">
    <name type="scientific">Paenibacillus terrae (strain HPL-003)</name>
    <dbReference type="NCBI Taxonomy" id="985665"/>
    <lineage>
        <taxon>Bacteria</taxon>
        <taxon>Bacillati</taxon>
        <taxon>Bacillota</taxon>
        <taxon>Bacilli</taxon>
        <taxon>Bacillales</taxon>
        <taxon>Paenibacillaceae</taxon>
        <taxon>Paenibacillus</taxon>
    </lineage>
</organism>
<dbReference type="Pfam" id="PF22842">
    <property type="entry name" value="Pel9A-like_beta_helix"/>
    <property type="match status" value="1"/>
</dbReference>
<evidence type="ECO:0000313" key="8">
    <source>
        <dbReference type="Proteomes" id="UP000005876"/>
    </source>
</evidence>
<dbReference type="NCBIfam" id="NF041518">
    <property type="entry name" value="choice_anch_Q"/>
    <property type="match status" value="1"/>
</dbReference>
<dbReference type="HOGENOM" id="CLU_026896_0_0_9"/>
<dbReference type="Pfam" id="PF13229">
    <property type="entry name" value="Beta_helix"/>
    <property type="match status" value="1"/>
</dbReference>
<feature type="chain" id="PRO_5039504935" evidence="4">
    <location>
        <begin position="22"/>
        <end position="511"/>
    </location>
</feature>
<dbReference type="Gene3D" id="2.160.20.10">
    <property type="entry name" value="Single-stranded right-handed beta-helix, Pectin lyase-like"/>
    <property type="match status" value="1"/>
</dbReference>
<dbReference type="STRING" id="985665.HPL003_25950"/>
<sequence length="511" mass="54072">MKKFGKILLVGLSMILGLGLAAGNMQLPAASAAGTEYYVATSGSDSNTGTSDAPWKTLQHAADVAPAGSTVYVRGGVYNQKLKITRSGSASQGAIVFTNYRTETAIIDGTGLSVSGTEGLIELADVDYVTVQGFEIRNFTTASKNAVPVGIYVHGSGGFINLSNNKIHDIKNTVTPTGKDLLGRDAHGIAVYGTKAPASIHDLTISGNELHNLVLGSSESLVLNGNVDGFAVTDNLIHNNDNIGIDLIGFEGTASNTAYDQARNGLVKGNRVYNNSVQNNPSYRKDDNSAGGIYVDGGKDSIIEQNYSYNNDIGIEIASEHAGKATSNITIRSNVIYNNRLIGIAMGGYDDGRGSTVNCKIVNNTLYKNDTFGGGSGQFFVQYDTQNNVIKNNIFVASSTDVLIYNEYTKNSDNVVDYNLYFAPGGSSEANWTWKNKDYTGFSAYKSGTGNDAHSLFADPKFVNAANGDFHLQSSSPAVDAGNTDRAIIGTLDIDGKPRVQGAAVNIGAYE</sequence>
<accession>G7VQS6</accession>
<dbReference type="OrthoDB" id="9795486at2"/>
<dbReference type="KEGG" id="pta:HPL003_25950"/>
<feature type="domain" description="Pel9A-like right handed beta-helix region" evidence="6">
    <location>
        <begin position="31"/>
        <end position="79"/>
    </location>
</feature>
<reference evidence="8" key="1">
    <citation type="submission" date="2011-11" db="EMBL/GenBank/DDBJ databases">
        <title>Complete sequence of Paenibacillus terrae HPL-003.</title>
        <authorList>
            <person name="Shin S.H."/>
            <person name="Kim S."/>
            <person name="Kim J.Y."/>
        </authorList>
    </citation>
    <scope>NUCLEOTIDE SEQUENCE [LARGE SCALE GENOMIC DNA]</scope>
    <source>
        <strain evidence="8">HPL-003</strain>
    </source>
</reference>
<dbReference type="PANTHER" id="PTHR40088:SF2">
    <property type="entry name" value="SECRETED SUGAR HYDROLASE"/>
    <property type="match status" value="1"/>
</dbReference>
<dbReference type="PANTHER" id="PTHR40088">
    <property type="entry name" value="PECTATE LYASE (EUROFUNG)"/>
    <property type="match status" value="1"/>
</dbReference>
<name>G7VQS6_PAETH</name>
<dbReference type="GO" id="GO:0016837">
    <property type="term" value="F:carbon-oxygen lyase activity, acting on polysaccharides"/>
    <property type="evidence" value="ECO:0007669"/>
    <property type="project" value="TreeGrafter"/>
</dbReference>
<keyword evidence="3 4" id="KW-0732">Signal</keyword>
<evidence type="ECO:0000256" key="4">
    <source>
        <dbReference type="SAM" id="SignalP"/>
    </source>
</evidence>
<dbReference type="InterPro" id="IPR052052">
    <property type="entry name" value="Polysaccharide_Lyase_9"/>
</dbReference>
<protein>
    <submittedName>
        <fullName evidence="7">Uncharacterized protein</fullName>
    </submittedName>
</protein>
<dbReference type="Proteomes" id="UP000005876">
    <property type="component" value="Chromosome"/>
</dbReference>
<comment type="subcellular location">
    <subcellularLocation>
        <location evidence="1">Secreted</location>
    </subcellularLocation>
</comment>
<dbReference type="SMART" id="SM00710">
    <property type="entry name" value="PbH1"/>
    <property type="match status" value="7"/>
</dbReference>
<gene>
    <name evidence="7" type="ordered locus">HPL003_25950</name>
</gene>
<dbReference type="InterPro" id="IPR012334">
    <property type="entry name" value="Pectin_lyas_fold"/>
</dbReference>
<evidence type="ECO:0000256" key="1">
    <source>
        <dbReference type="ARBA" id="ARBA00004613"/>
    </source>
</evidence>
<dbReference type="eggNOG" id="COG3420">
    <property type="taxonomic scope" value="Bacteria"/>
</dbReference>
<evidence type="ECO:0000313" key="7">
    <source>
        <dbReference type="EMBL" id="AET61906.1"/>
    </source>
</evidence>
<dbReference type="InterPro" id="IPR059226">
    <property type="entry name" value="Choice_anch_Q_dom"/>
</dbReference>
<dbReference type="GO" id="GO:0005576">
    <property type="term" value="C:extracellular region"/>
    <property type="evidence" value="ECO:0007669"/>
    <property type="project" value="UniProtKB-SubCell"/>
</dbReference>
<dbReference type="EMBL" id="CP003107">
    <property type="protein sequence ID" value="AET61906.1"/>
    <property type="molecule type" value="Genomic_DNA"/>
</dbReference>